<keyword evidence="7 8" id="KW-0472">Membrane</keyword>
<keyword evidence="4 8" id="KW-0812">Transmembrane</keyword>
<evidence type="ECO:0000256" key="6">
    <source>
        <dbReference type="ARBA" id="ARBA00022989"/>
    </source>
</evidence>
<organism evidence="9 10">
    <name type="scientific">Anaerorhabdus furcosa</name>
    <dbReference type="NCBI Taxonomy" id="118967"/>
    <lineage>
        <taxon>Bacteria</taxon>
        <taxon>Bacillati</taxon>
        <taxon>Bacillota</taxon>
        <taxon>Erysipelotrichia</taxon>
        <taxon>Erysipelotrichales</taxon>
        <taxon>Erysipelotrichaceae</taxon>
        <taxon>Anaerorhabdus</taxon>
    </lineage>
</organism>
<dbReference type="AlphaFoldDB" id="A0A1T4MI44"/>
<keyword evidence="5" id="KW-0378">Hydrolase</keyword>
<gene>
    <name evidence="9" type="ORF">SAMN02745191_1259</name>
</gene>
<evidence type="ECO:0000256" key="4">
    <source>
        <dbReference type="ARBA" id="ARBA00022692"/>
    </source>
</evidence>
<dbReference type="InterPro" id="IPR006741">
    <property type="entry name" value="AgrB"/>
</dbReference>
<evidence type="ECO:0000256" key="7">
    <source>
        <dbReference type="ARBA" id="ARBA00023136"/>
    </source>
</evidence>
<reference evidence="10" key="1">
    <citation type="submission" date="2017-02" db="EMBL/GenBank/DDBJ databases">
        <authorList>
            <person name="Varghese N."/>
            <person name="Submissions S."/>
        </authorList>
    </citation>
    <scope>NUCLEOTIDE SEQUENCE [LARGE SCALE GENOMIC DNA]</scope>
    <source>
        <strain evidence="10">ATCC 25662</strain>
    </source>
</reference>
<dbReference type="EMBL" id="FUWY01000003">
    <property type="protein sequence ID" value="SJZ66593.1"/>
    <property type="molecule type" value="Genomic_DNA"/>
</dbReference>
<dbReference type="Pfam" id="PF04647">
    <property type="entry name" value="AgrB"/>
    <property type="match status" value="1"/>
</dbReference>
<feature type="transmembrane region" description="Helical" evidence="8">
    <location>
        <begin position="93"/>
        <end position="114"/>
    </location>
</feature>
<dbReference type="GO" id="GO:0008233">
    <property type="term" value="F:peptidase activity"/>
    <property type="evidence" value="ECO:0007669"/>
    <property type="project" value="UniProtKB-KW"/>
</dbReference>
<dbReference type="Proteomes" id="UP000243297">
    <property type="component" value="Unassembled WGS sequence"/>
</dbReference>
<dbReference type="GO" id="GO:0006508">
    <property type="term" value="P:proteolysis"/>
    <property type="evidence" value="ECO:0007669"/>
    <property type="project" value="UniProtKB-KW"/>
</dbReference>
<keyword evidence="3" id="KW-0645">Protease</keyword>
<dbReference type="STRING" id="118967.SAMN02745191_1259"/>
<evidence type="ECO:0000256" key="8">
    <source>
        <dbReference type="SAM" id="Phobius"/>
    </source>
</evidence>
<evidence type="ECO:0000256" key="1">
    <source>
        <dbReference type="ARBA" id="ARBA00022475"/>
    </source>
</evidence>
<keyword evidence="1" id="KW-1003">Cell membrane</keyword>
<keyword evidence="10" id="KW-1185">Reference proteome</keyword>
<name>A0A1T4MI44_9FIRM</name>
<evidence type="ECO:0000256" key="3">
    <source>
        <dbReference type="ARBA" id="ARBA00022670"/>
    </source>
</evidence>
<evidence type="ECO:0000256" key="2">
    <source>
        <dbReference type="ARBA" id="ARBA00022654"/>
    </source>
</evidence>
<evidence type="ECO:0000313" key="10">
    <source>
        <dbReference type="Proteomes" id="UP000243297"/>
    </source>
</evidence>
<dbReference type="OrthoDB" id="9815055at2"/>
<dbReference type="RefSeq" id="WP_078711669.1">
    <property type="nucleotide sequence ID" value="NZ_FUWY01000003.1"/>
</dbReference>
<feature type="transmembrane region" description="Helical" evidence="8">
    <location>
        <begin position="34"/>
        <end position="56"/>
    </location>
</feature>
<feature type="transmembrane region" description="Helical" evidence="8">
    <location>
        <begin position="68"/>
        <end position="87"/>
    </location>
</feature>
<dbReference type="GO" id="GO:0016020">
    <property type="term" value="C:membrane"/>
    <property type="evidence" value="ECO:0007669"/>
    <property type="project" value="InterPro"/>
</dbReference>
<proteinExistence type="predicted"/>
<protein>
    <submittedName>
        <fullName evidence="9">Accessory gene regulator protein AgrB</fullName>
    </submittedName>
</protein>
<keyword evidence="6 8" id="KW-1133">Transmembrane helix</keyword>
<sequence>MKKLIEKRLNYDEDLIAIFLHGINIIFYDGLGFLSVLILAFLFNKLLIGILYIIIFSNLRIHAGGFHASTKLGCFALYNLLFISFILTLNSPLLNPIINIPLTMIATLIIFKYAPVEHIYAPLTIIEKYRNKDKIRFSLLFLLILYIISVGINFEYFKVISITLIYTSMLMILHMNSKYYKG</sequence>
<feature type="transmembrane region" description="Helical" evidence="8">
    <location>
        <begin position="135"/>
        <end position="153"/>
    </location>
</feature>
<feature type="transmembrane region" description="Helical" evidence="8">
    <location>
        <begin position="159"/>
        <end position="176"/>
    </location>
</feature>
<dbReference type="GO" id="GO:0009372">
    <property type="term" value="P:quorum sensing"/>
    <property type="evidence" value="ECO:0007669"/>
    <property type="project" value="UniProtKB-KW"/>
</dbReference>
<accession>A0A1T4MI44</accession>
<dbReference type="SMART" id="SM00793">
    <property type="entry name" value="AgrB"/>
    <property type="match status" value="1"/>
</dbReference>
<evidence type="ECO:0000256" key="5">
    <source>
        <dbReference type="ARBA" id="ARBA00022801"/>
    </source>
</evidence>
<keyword evidence="2" id="KW-0673">Quorum sensing</keyword>
<evidence type="ECO:0000313" key="9">
    <source>
        <dbReference type="EMBL" id="SJZ66593.1"/>
    </source>
</evidence>